<dbReference type="KEGG" id="pbap:Pla133_19310"/>
<evidence type="ECO:0000256" key="10">
    <source>
        <dbReference type="SAM" id="SignalP"/>
    </source>
</evidence>
<evidence type="ECO:0000313" key="12">
    <source>
        <dbReference type="Proteomes" id="UP000316921"/>
    </source>
</evidence>
<keyword evidence="10" id="KW-0732">Signal</keyword>
<keyword evidence="3" id="KW-0540">Nuclease</keyword>
<evidence type="ECO:0000256" key="6">
    <source>
        <dbReference type="ARBA" id="ARBA00022801"/>
    </source>
</evidence>
<protein>
    <submittedName>
        <fullName evidence="11">Endonuclease/Exonuclease/phosphatase family protein</fullName>
    </submittedName>
</protein>
<dbReference type="GO" id="GO:0005737">
    <property type="term" value="C:cytoplasm"/>
    <property type="evidence" value="ECO:0007669"/>
    <property type="project" value="TreeGrafter"/>
</dbReference>
<name>A0A518BIR7_9BACT</name>
<dbReference type="InterPro" id="IPR051547">
    <property type="entry name" value="TDP2-like"/>
</dbReference>
<dbReference type="InterPro" id="IPR036691">
    <property type="entry name" value="Endo/exonu/phosph_ase_sf"/>
</dbReference>
<gene>
    <name evidence="11" type="ORF">Pla133_19310</name>
</gene>
<organism evidence="11 12">
    <name type="scientific">Engelhardtia mirabilis</name>
    <dbReference type="NCBI Taxonomy" id="2528011"/>
    <lineage>
        <taxon>Bacteria</taxon>
        <taxon>Pseudomonadati</taxon>
        <taxon>Planctomycetota</taxon>
        <taxon>Planctomycetia</taxon>
        <taxon>Planctomycetia incertae sedis</taxon>
        <taxon>Engelhardtia</taxon>
    </lineage>
</organism>
<dbReference type="GO" id="GO:0003697">
    <property type="term" value="F:single-stranded DNA binding"/>
    <property type="evidence" value="ECO:0007669"/>
    <property type="project" value="TreeGrafter"/>
</dbReference>
<proteinExistence type="predicted"/>
<dbReference type="PANTHER" id="PTHR15822:SF4">
    <property type="entry name" value="TYROSYL-DNA PHOSPHODIESTERASE 2"/>
    <property type="match status" value="1"/>
</dbReference>
<dbReference type="GO" id="GO:0046872">
    <property type="term" value="F:metal ion binding"/>
    <property type="evidence" value="ECO:0007669"/>
    <property type="project" value="UniProtKB-KW"/>
</dbReference>
<evidence type="ECO:0000256" key="2">
    <source>
        <dbReference type="ARBA" id="ARBA00001946"/>
    </source>
</evidence>
<dbReference type="GO" id="GO:0070260">
    <property type="term" value="F:5'-tyrosyl-DNA phosphodiesterase activity"/>
    <property type="evidence" value="ECO:0007669"/>
    <property type="project" value="TreeGrafter"/>
</dbReference>
<keyword evidence="12" id="KW-1185">Reference proteome</keyword>
<dbReference type="Proteomes" id="UP000316921">
    <property type="component" value="Chromosome"/>
</dbReference>
<sequence precursor="true">MRQPVFLTSALLALASQALAQGFNPPTGDWGKDDPLHLRVMTWNVQDGLASSVPKLQNSGQWEALARIVAVLQPDVLLLQETADAVGGADNVSEMNTVLDRFMHGGSDPFLGGTVTAYVQKYAPAFDLPHVFVSTISDGFNRNVVMSRYPFADLNGDGFSTRSDIPFVASSAASWIDASGTGGLRGIQVAEIDLPDGSYDGDVVVMNAHLKAGGSSSDHDQRVEAAQRASYVIEYWFNGAGTGTPDPFNKIADSPMAQNVLPAATPVIFGGDWNEDEAQNGATKGPADWITKSNVADSSGGTDGTDRDGSDMVYDSATEFFGGTTKTQGNSKLDHIGSQDSIATTVRQFVFLTNTLPGGNLPPELATAALPTLLSGIASDHRPVIVDYSLVSTPPPVICQPDLGFSGPGVALLSVCGTGLGSGQSSDIAVTSAPPLALSSFVASFSPQFLPFAGGVIVPKPDILLPFVTDGAGEYLLPGLVGGGGPLQLQIQVVVFDASQTQGFTISNAINAVFAP</sequence>
<evidence type="ECO:0000256" key="9">
    <source>
        <dbReference type="SAM" id="MobiDB-lite"/>
    </source>
</evidence>
<dbReference type="PANTHER" id="PTHR15822">
    <property type="entry name" value="TRAF AND TNF RECEPTOR-ASSOCIATED PROTEIN"/>
    <property type="match status" value="1"/>
</dbReference>
<evidence type="ECO:0000256" key="8">
    <source>
        <dbReference type="ARBA" id="ARBA00023204"/>
    </source>
</evidence>
<evidence type="ECO:0000256" key="4">
    <source>
        <dbReference type="ARBA" id="ARBA00022723"/>
    </source>
</evidence>
<keyword evidence="11" id="KW-0255">Endonuclease</keyword>
<evidence type="ECO:0000313" key="11">
    <source>
        <dbReference type="EMBL" id="QDU66855.1"/>
    </source>
</evidence>
<feature type="region of interest" description="Disordered" evidence="9">
    <location>
        <begin position="276"/>
        <end position="311"/>
    </location>
</feature>
<feature type="signal peptide" evidence="10">
    <location>
        <begin position="1"/>
        <end position="20"/>
    </location>
</feature>
<accession>A0A518BIR7</accession>
<dbReference type="Gene3D" id="3.60.10.10">
    <property type="entry name" value="Endonuclease/exonuclease/phosphatase"/>
    <property type="match status" value="1"/>
</dbReference>
<keyword evidence="6" id="KW-0378">Hydrolase</keyword>
<dbReference type="GO" id="GO:0006302">
    <property type="term" value="P:double-strand break repair"/>
    <property type="evidence" value="ECO:0007669"/>
    <property type="project" value="TreeGrafter"/>
</dbReference>
<evidence type="ECO:0000256" key="7">
    <source>
        <dbReference type="ARBA" id="ARBA00022842"/>
    </source>
</evidence>
<keyword evidence="8" id="KW-0234">DNA repair</keyword>
<comment type="cofactor">
    <cofactor evidence="2">
        <name>Mg(2+)</name>
        <dbReference type="ChEBI" id="CHEBI:18420"/>
    </cofactor>
</comment>
<keyword evidence="5" id="KW-0227">DNA damage</keyword>
<reference evidence="11 12" key="1">
    <citation type="submission" date="2019-02" db="EMBL/GenBank/DDBJ databases">
        <title>Deep-cultivation of Planctomycetes and their phenomic and genomic characterization uncovers novel biology.</title>
        <authorList>
            <person name="Wiegand S."/>
            <person name="Jogler M."/>
            <person name="Boedeker C."/>
            <person name="Pinto D."/>
            <person name="Vollmers J."/>
            <person name="Rivas-Marin E."/>
            <person name="Kohn T."/>
            <person name="Peeters S.H."/>
            <person name="Heuer A."/>
            <person name="Rast P."/>
            <person name="Oberbeckmann S."/>
            <person name="Bunk B."/>
            <person name="Jeske O."/>
            <person name="Meyerdierks A."/>
            <person name="Storesund J.E."/>
            <person name="Kallscheuer N."/>
            <person name="Luecker S."/>
            <person name="Lage O.M."/>
            <person name="Pohl T."/>
            <person name="Merkel B.J."/>
            <person name="Hornburger P."/>
            <person name="Mueller R.-W."/>
            <person name="Bruemmer F."/>
            <person name="Labrenz M."/>
            <person name="Spormann A.M."/>
            <person name="Op den Camp H."/>
            <person name="Overmann J."/>
            <person name="Amann R."/>
            <person name="Jetten M.S.M."/>
            <person name="Mascher T."/>
            <person name="Medema M.H."/>
            <person name="Devos D.P."/>
            <person name="Kaster A.-K."/>
            <person name="Ovreas L."/>
            <person name="Rohde M."/>
            <person name="Galperin M.Y."/>
            <person name="Jogler C."/>
        </authorList>
    </citation>
    <scope>NUCLEOTIDE SEQUENCE [LARGE SCALE GENOMIC DNA]</scope>
    <source>
        <strain evidence="11 12">Pla133</strain>
    </source>
</reference>
<keyword evidence="11" id="KW-0269">Exonuclease</keyword>
<keyword evidence="4" id="KW-0479">Metal-binding</keyword>
<evidence type="ECO:0000256" key="5">
    <source>
        <dbReference type="ARBA" id="ARBA00022763"/>
    </source>
</evidence>
<evidence type="ECO:0000256" key="3">
    <source>
        <dbReference type="ARBA" id="ARBA00022722"/>
    </source>
</evidence>
<dbReference type="RefSeq" id="WP_145064657.1">
    <property type="nucleotide sequence ID" value="NZ_CP036287.1"/>
</dbReference>
<evidence type="ECO:0000256" key="1">
    <source>
        <dbReference type="ARBA" id="ARBA00001936"/>
    </source>
</evidence>
<dbReference type="AlphaFoldDB" id="A0A518BIR7"/>
<dbReference type="GO" id="GO:0004527">
    <property type="term" value="F:exonuclease activity"/>
    <property type="evidence" value="ECO:0007669"/>
    <property type="project" value="UniProtKB-KW"/>
</dbReference>
<dbReference type="GO" id="GO:0004519">
    <property type="term" value="F:endonuclease activity"/>
    <property type="evidence" value="ECO:0007669"/>
    <property type="project" value="UniProtKB-KW"/>
</dbReference>
<comment type="cofactor">
    <cofactor evidence="1">
        <name>Mn(2+)</name>
        <dbReference type="ChEBI" id="CHEBI:29035"/>
    </cofactor>
</comment>
<feature type="chain" id="PRO_5021821393" evidence="10">
    <location>
        <begin position="21"/>
        <end position="516"/>
    </location>
</feature>
<dbReference type="SUPFAM" id="SSF56219">
    <property type="entry name" value="DNase I-like"/>
    <property type="match status" value="1"/>
</dbReference>
<keyword evidence="7" id="KW-0460">Magnesium</keyword>
<dbReference type="EMBL" id="CP036287">
    <property type="protein sequence ID" value="QDU66855.1"/>
    <property type="molecule type" value="Genomic_DNA"/>
</dbReference>